<accession>A0A0F9B3I4</accession>
<sequence>ALDGWAGKHVFEFDKFHIDRADFGILILPAGKSGHLELGYMIGCGKPGFILLDKPDRWDVMYQFATGIFFDEAEMIEELKSL</sequence>
<protein>
    <recommendedName>
        <fullName evidence="2">Nucleoside 2-deoxyribosyltransferase</fullName>
    </recommendedName>
</protein>
<feature type="non-terminal residue" evidence="1">
    <location>
        <position position="1"/>
    </location>
</feature>
<evidence type="ECO:0008006" key="2">
    <source>
        <dbReference type="Google" id="ProtNLM"/>
    </source>
</evidence>
<comment type="caution">
    <text evidence="1">The sequence shown here is derived from an EMBL/GenBank/DDBJ whole genome shotgun (WGS) entry which is preliminary data.</text>
</comment>
<reference evidence="1" key="1">
    <citation type="journal article" date="2015" name="Nature">
        <title>Complex archaea that bridge the gap between prokaryotes and eukaryotes.</title>
        <authorList>
            <person name="Spang A."/>
            <person name="Saw J.H."/>
            <person name="Jorgensen S.L."/>
            <person name="Zaremba-Niedzwiedzka K."/>
            <person name="Martijn J."/>
            <person name="Lind A.E."/>
            <person name="van Eijk R."/>
            <person name="Schleper C."/>
            <person name="Guy L."/>
            <person name="Ettema T.J."/>
        </authorList>
    </citation>
    <scope>NUCLEOTIDE SEQUENCE</scope>
</reference>
<gene>
    <name evidence="1" type="ORF">LCGC14_2494950</name>
</gene>
<evidence type="ECO:0000313" key="1">
    <source>
        <dbReference type="EMBL" id="KKL16494.1"/>
    </source>
</evidence>
<organism evidence="1">
    <name type="scientific">marine sediment metagenome</name>
    <dbReference type="NCBI Taxonomy" id="412755"/>
    <lineage>
        <taxon>unclassified sequences</taxon>
        <taxon>metagenomes</taxon>
        <taxon>ecological metagenomes</taxon>
    </lineage>
</organism>
<dbReference type="AlphaFoldDB" id="A0A0F9B3I4"/>
<dbReference type="EMBL" id="LAZR01039639">
    <property type="protein sequence ID" value="KKL16494.1"/>
    <property type="molecule type" value="Genomic_DNA"/>
</dbReference>
<name>A0A0F9B3I4_9ZZZZ</name>
<proteinExistence type="predicted"/>